<evidence type="ECO:0000313" key="14">
    <source>
        <dbReference type="EMBL" id="MDE1204261.1"/>
    </source>
</evidence>
<dbReference type="PROSITE" id="PS00445">
    <property type="entry name" value="FGGY_KINASES_2"/>
    <property type="match status" value="1"/>
</dbReference>
<dbReference type="Proteomes" id="UP001149331">
    <property type="component" value="Unassembled WGS sequence"/>
</dbReference>
<reference evidence="12" key="4">
    <citation type="submission" date="2021-10" db="EMBL/GenBank/DDBJ databases">
        <title>Collection of gut derived symbiotic bacterial strains cultured from healthy donors.</title>
        <authorList>
            <person name="Lin H."/>
            <person name="Littmann E."/>
            <person name="Claire K."/>
            <person name="Pamer E."/>
        </authorList>
    </citation>
    <scope>NUCLEOTIDE SEQUENCE</scope>
    <source>
        <strain evidence="12">MSK.23.4</strain>
    </source>
</reference>
<keyword evidence="7 9" id="KW-0119">Carbohydrate metabolism</keyword>
<keyword evidence="5 8" id="KW-0418">Kinase</keyword>
<dbReference type="PANTHER" id="PTHR43095:SF5">
    <property type="entry name" value="XYLULOSE KINASE"/>
    <property type="match status" value="1"/>
</dbReference>
<comment type="caution">
    <text evidence="18">The sequence shown here is derived from an EMBL/GenBank/DDBJ whole genome shotgun (WGS) entry which is preliminary data.</text>
</comment>
<dbReference type="PANTHER" id="PTHR43095">
    <property type="entry name" value="SUGAR KINASE"/>
    <property type="match status" value="1"/>
</dbReference>
<evidence type="ECO:0000259" key="10">
    <source>
        <dbReference type="Pfam" id="PF00370"/>
    </source>
</evidence>
<reference evidence="18 19" key="1">
    <citation type="submission" date="2018-08" db="EMBL/GenBank/DDBJ databases">
        <title>A genome reference for cultivated species of the human gut microbiota.</title>
        <authorList>
            <person name="Zou Y."/>
            <person name="Xue W."/>
            <person name="Luo G."/>
        </authorList>
    </citation>
    <scope>NUCLEOTIDE SEQUENCE [LARGE SCALE GENOMIC DNA]</scope>
    <source>
        <strain evidence="18 19">AM12-54</strain>
    </source>
</reference>
<dbReference type="RefSeq" id="WP_009244153.1">
    <property type="nucleotide sequence ID" value="NZ_CABKQB010000002.1"/>
</dbReference>
<dbReference type="Proteomes" id="UP001296581">
    <property type="component" value="Unassembled WGS sequence"/>
</dbReference>
<reference evidence="15" key="3">
    <citation type="submission" date="2020-02" db="EMBL/GenBank/DDBJ databases">
        <authorList>
            <person name="Littmann E."/>
            <person name="Sorbara M."/>
        </authorList>
    </citation>
    <scope>NUCLEOTIDE SEQUENCE</scope>
    <source>
        <strain evidence="17">MSK.11.9</strain>
        <strain evidence="16">MSK.15.32</strain>
        <strain evidence="15">MSK.22.53</strain>
    </source>
</reference>
<dbReference type="Gene3D" id="3.30.420.40">
    <property type="match status" value="2"/>
</dbReference>
<evidence type="ECO:0000256" key="9">
    <source>
        <dbReference type="RuleBase" id="RU364073"/>
    </source>
</evidence>
<evidence type="ECO:0000256" key="3">
    <source>
        <dbReference type="ARBA" id="ARBA00022679"/>
    </source>
</evidence>
<dbReference type="EMBL" id="JAAIRV010000017">
    <property type="protein sequence ID" value="NSI58670.1"/>
    <property type="molecule type" value="Genomic_DNA"/>
</dbReference>
<evidence type="ECO:0000256" key="5">
    <source>
        <dbReference type="ARBA" id="ARBA00022777"/>
    </source>
</evidence>
<keyword evidence="6 9" id="KW-0067">ATP-binding</keyword>
<dbReference type="AlphaFoldDB" id="A0A2N5P0F6"/>
<evidence type="ECO:0000256" key="1">
    <source>
        <dbReference type="ARBA" id="ARBA00009156"/>
    </source>
</evidence>
<reference evidence="13" key="6">
    <citation type="submission" date="2023-01" db="EMBL/GenBank/DDBJ databases">
        <title>Human gut microbiome strain richness.</title>
        <authorList>
            <person name="Chen-Liaw A."/>
        </authorList>
    </citation>
    <scope>NUCLEOTIDE SEQUENCE</scope>
    <source>
        <strain evidence="13">RTP21484st1_H11_RTP21484_190118</strain>
    </source>
</reference>
<comment type="catalytic activity">
    <reaction evidence="9">
        <text>D-xylulose + ATP = D-xylulose 5-phosphate + ADP + H(+)</text>
        <dbReference type="Rhea" id="RHEA:10964"/>
        <dbReference type="ChEBI" id="CHEBI:15378"/>
        <dbReference type="ChEBI" id="CHEBI:17140"/>
        <dbReference type="ChEBI" id="CHEBI:30616"/>
        <dbReference type="ChEBI" id="CHEBI:57737"/>
        <dbReference type="ChEBI" id="CHEBI:456216"/>
        <dbReference type="EC" id="2.7.1.17"/>
    </reaction>
</comment>
<evidence type="ECO:0000256" key="2">
    <source>
        <dbReference type="ARBA" id="ARBA00022629"/>
    </source>
</evidence>
<accession>A0A2N5P0F6</accession>
<organism evidence="18 19">
    <name type="scientific">Mediterraneibacter gnavus</name>
    <name type="common">Ruminococcus gnavus</name>
    <dbReference type="NCBI Taxonomy" id="33038"/>
    <lineage>
        <taxon>Bacteria</taxon>
        <taxon>Bacillati</taxon>
        <taxon>Bacillota</taxon>
        <taxon>Clostridia</taxon>
        <taxon>Lachnospirales</taxon>
        <taxon>Lachnospiraceae</taxon>
        <taxon>Mediterraneibacter</taxon>
    </lineage>
</organism>
<evidence type="ECO:0000313" key="13">
    <source>
        <dbReference type="EMBL" id="MDB8685893.1"/>
    </source>
</evidence>
<feature type="domain" description="Carbohydrate kinase FGGY C-terminal" evidence="11">
    <location>
        <begin position="262"/>
        <end position="444"/>
    </location>
</feature>
<evidence type="ECO:0000256" key="7">
    <source>
        <dbReference type="ARBA" id="ARBA00023277"/>
    </source>
</evidence>
<dbReference type="InterPro" id="IPR050406">
    <property type="entry name" value="FGGY_Carb_Kinase"/>
</dbReference>
<name>A0A2N5P0F6_MEDGN</name>
<dbReference type="Proteomes" id="UP001296580">
    <property type="component" value="Unassembled WGS sequence"/>
</dbReference>
<dbReference type="PIRSF" id="PIRSF000538">
    <property type="entry name" value="GlpK"/>
    <property type="match status" value="1"/>
</dbReference>
<dbReference type="InterPro" id="IPR006000">
    <property type="entry name" value="Xylulokinase"/>
</dbReference>
<sequence length="498" mass="55833">MRTLLGIDIGTSSIKAMMLDIASGKIYVKKRRYSVSIPAPNCAEQNPELWWENLVEIFQEFRSDSRCRKAFESVVGISFSGQMHGLVSIDEYGKPVRPAIIWLDQRSVQEVDEILGKLSEEEINTVLGNRICVGFSCPSLLWIKKNEPENYKKIWKVFQPKDYIRFKMTGEIATEVTDASASGIYDVKNRRWAKELIRRVGLSGDNFPDCYESGEIAGYVTMKCAELTGLKEGIPVLYGCGDQMAQSIGNGVYQEGKLISNIGTGGQVSAYSNEFVSDRRLRTNTFCHAVGKGYSVFGATLNSGNSLNWLCNKVLGEENQFEKYTKMAEEIEAGSEGVVYLPYLSGERTPVMDSKAKGVYFGLKLQHDRRHLIRATMEGIIYSLKDCLLILQELGIDSDQVIASGGGASSELFLQLQADIFEKEIKVCNVKEQACLGACILAGAGTQSFTIEDAVENYVTFDEKIIVPISEHTKIYRKYFEIYHEIYKNTKQIMEEIK</sequence>
<dbReference type="Proteomes" id="UP000283992">
    <property type="component" value="Unassembled WGS sequence"/>
</dbReference>
<dbReference type="GO" id="GO:0005997">
    <property type="term" value="P:xylulose metabolic process"/>
    <property type="evidence" value="ECO:0007669"/>
    <property type="project" value="InterPro"/>
</dbReference>
<dbReference type="Pfam" id="PF00370">
    <property type="entry name" value="FGGY_N"/>
    <property type="match status" value="1"/>
</dbReference>
<keyword evidence="4 9" id="KW-0547">Nucleotide-binding</keyword>
<dbReference type="SUPFAM" id="SSF53067">
    <property type="entry name" value="Actin-like ATPase domain"/>
    <property type="match status" value="2"/>
</dbReference>
<dbReference type="InterPro" id="IPR043129">
    <property type="entry name" value="ATPase_NBD"/>
</dbReference>
<evidence type="ECO:0000313" key="17">
    <source>
        <dbReference type="EMBL" id="NSI65156.1"/>
    </source>
</evidence>
<reference evidence="15" key="2">
    <citation type="journal article" date="2020" name="Cell Host Microbe">
        <title>Functional and Genomic Variation between Human-Derived Isolates of Lachnospiraceae Reveals Inter- and Intra-Species Diversity.</title>
        <authorList>
            <person name="Sorbara M.T."/>
            <person name="Littmann E.R."/>
            <person name="Fontana E."/>
            <person name="Moody T.U."/>
            <person name="Kohout C.E."/>
            <person name="Gjonbalaj M."/>
            <person name="Eaton V."/>
            <person name="Seok R."/>
            <person name="Leiner I.M."/>
            <person name="Pamer E.G."/>
        </authorList>
    </citation>
    <scope>NUCLEOTIDE SEQUENCE</scope>
    <source>
        <strain evidence="17">MSK.11.9</strain>
        <strain evidence="16">MSK.15.32</strain>
        <strain evidence="15">MSK.22.53</strain>
    </source>
</reference>
<dbReference type="GO" id="GO:0042732">
    <property type="term" value="P:D-xylose metabolic process"/>
    <property type="evidence" value="ECO:0007669"/>
    <property type="project" value="UniProtKB-KW"/>
</dbReference>
<protein>
    <recommendedName>
        <fullName evidence="9">Xylulose kinase</fullName>
        <shortName evidence="9">Xylulokinase</shortName>
        <ecNumber evidence="9">2.7.1.17</ecNumber>
    </recommendedName>
</protein>
<dbReference type="EMBL" id="JAPZEG010000014">
    <property type="protein sequence ID" value="MDE1204261.1"/>
    <property type="molecule type" value="Genomic_DNA"/>
</dbReference>
<keyword evidence="3 8" id="KW-0808">Transferase</keyword>
<evidence type="ECO:0000256" key="8">
    <source>
        <dbReference type="RuleBase" id="RU003733"/>
    </source>
</evidence>
<dbReference type="EMBL" id="JAQMLA010000008">
    <property type="protein sequence ID" value="MDB8685893.1"/>
    <property type="molecule type" value="Genomic_DNA"/>
</dbReference>
<dbReference type="InterPro" id="IPR018483">
    <property type="entry name" value="Carb_kinase_FGGY_CS"/>
</dbReference>
<evidence type="ECO:0000313" key="19">
    <source>
        <dbReference type="Proteomes" id="UP000283992"/>
    </source>
</evidence>
<dbReference type="Proteomes" id="UP001212160">
    <property type="component" value="Unassembled WGS sequence"/>
</dbReference>
<evidence type="ECO:0000313" key="18">
    <source>
        <dbReference type="EMBL" id="RHJ11457.1"/>
    </source>
</evidence>
<dbReference type="InterPro" id="IPR000577">
    <property type="entry name" value="Carb_kinase_FGGY"/>
</dbReference>
<dbReference type="NCBIfam" id="TIGR01312">
    <property type="entry name" value="XylB"/>
    <property type="match status" value="1"/>
</dbReference>
<evidence type="ECO:0000313" key="15">
    <source>
        <dbReference type="EMBL" id="NSI19162.1"/>
    </source>
</evidence>
<evidence type="ECO:0000313" key="16">
    <source>
        <dbReference type="EMBL" id="NSI58670.1"/>
    </source>
</evidence>
<dbReference type="CDD" id="cd07808">
    <property type="entry name" value="ASKHA_NBD_FGGY_EcXK-like"/>
    <property type="match status" value="1"/>
</dbReference>
<dbReference type="EMBL" id="JAAIRY010000010">
    <property type="protein sequence ID" value="NSI65156.1"/>
    <property type="molecule type" value="Genomic_DNA"/>
</dbReference>
<gene>
    <name evidence="9 18" type="primary">xylB</name>
    <name evidence="18" type="ORF">DW142_09795</name>
    <name evidence="15" type="ORF">G4958_07355</name>
    <name evidence="17" type="ORF">G4981_07700</name>
    <name evidence="16" type="ORF">G4993_09670</name>
    <name evidence="12" type="ORF">LIQ10_06330</name>
    <name evidence="14" type="ORF">O4N78_11935</name>
    <name evidence="13" type="ORF">PNW85_04275</name>
</gene>
<evidence type="ECO:0000259" key="11">
    <source>
        <dbReference type="Pfam" id="PF02782"/>
    </source>
</evidence>
<dbReference type="EMBL" id="JAAIRM010000010">
    <property type="protein sequence ID" value="NSI19162.1"/>
    <property type="molecule type" value="Genomic_DNA"/>
</dbReference>
<comment type="similarity">
    <text evidence="1 8">Belongs to the FGGY kinase family.</text>
</comment>
<dbReference type="Proteomes" id="UP001297422">
    <property type="component" value="Unassembled WGS sequence"/>
</dbReference>
<evidence type="ECO:0000313" key="12">
    <source>
        <dbReference type="EMBL" id="MCB5493357.1"/>
    </source>
</evidence>
<dbReference type="GO" id="GO:0004856">
    <property type="term" value="F:D-xylulokinase activity"/>
    <property type="evidence" value="ECO:0007669"/>
    <property type="project" value="UniProtKB-EC"/>
</dbReference>
<dbReference type="EC" id="2.7.1.17" evidence="9"/>
<dbReference type="GO" id="GO:0005524">
    <property type="term" value="F:ATP binding"/>
    <property type="evidence" value="ECO:0007669"/>
    <property type="project" value="UniProtKB-KW"/>
</dbReference>
<dbReference type="InterPro" id="IPR018485">
    <property type="entry name" value="FGGY_C"/>
</dbReference>
<dbReference type="EMBL" id="QRLN01000012">
    <property type="protein sequence ID" value="RHJ11457.1"/>
    <property type="molecule type" value="Genomic_DNA"/>
</dbReference>
<keyword evidence="2 9" id="KW-0859">Xylose metabolism</keyword>
<dbReference type="Pfam" id="PF02782">
    <property type="entry name" value="FGGY_C"/>
    <property type="match status" value="1"/>
</dbReference>
<evidence type="ECO:0000256" key="4">
    <source>
        <dbReference type="ARBA" id="ARBA00022741"/>
    </source>
</evidence>
<dbReference type="EMBL" id="JAJBNC010000008">
    <property type="protein sequence ID" value="MCB5493357.1"/>
    <property type="molecule type" value="Genomic_DNA"/>
</dbReference>
<dbReference type="InterPro" id="IPR018484">
    <property type="entry name" value="FGGY_N"/>
</dbReference>
<dbReference type="Proteomes" id="UP001296643">
    <property type="component" value="Unassembled WGS sequence"/>
</dbReference>
<proteinExistence type="inferred from homology"/>
<feature type="domain" description="Carbohydrate kinase FGGY N-terminal" evidence="10">
    <location>
        <begin position="4"/>
        <end position="249"/>
    </location>
</feature>
<evidence type="ECO:0000256" key="6">
    <source>
        <dbReference type="ARBA" id="ARBA00022840"/>
    </source>
</evidence>
<reference evidence="14" key="5">
    <citation type="submission" date="2022-12" db="EMBL/GenBank/DDBJ databases">
        <title>Genome of R. gnavus strain RSHDN_120.</title>
        <authorList>
            <person name="Abdugheni R."/>
        </authorList>
    </citation>
    <scope>NUCLEOTIDE SEQUENCE</scope>
    <source>
        <strain evidence="14">RSHDN_120</strain>
    </source>
</reference>